<dbReference type="AlphaFoldDB" id="A0ABD3Q0G7"/>
<dbReference type="InterPro" id="IPR019775">
    <property type="entry name" value="WD40_repeat_CS"/>
</dbReference>
<keyword evidence="2" id="KW-0677">Repeat</keyword>
<evidence type="ECO:0000313" key="6">
    <source>
        <dbReference type="Proteomes" id="UP001530315"/>
    </source>
</evidence>
<evidence type="ECO:0000256" key="2">
    <source>
        <dbReference type="ARBA" id="ARBA00022737"/>
    </source>
</evidence>
<proteinExistence type="predicted"/>
<feature type="repeat" description="WD" evidence="3">
    <location>
        <begin position="121"/>
        <end position="162"/>
    </location>
</feature>
<keyword evidence="1 3" id="KW-0853">WD repeat</keyword>
<evidence type="ECO:0000256" key="1">
    <source>
        <dbReference type="ARBA" id="ARBA00022574"/>
    </source>
</evidence>
<dbReference type="InterPro" id="IPR036322">
    <property type="entry name" value="WD40_repeat_dom_sf"/>
</dbReference>
<name>A0ABD3Q0G7_9STRA</name>
<evidence type="ECO:0000256" key="4">
    <source>
        <dbReference type="SAM" id="MobiDB-lite"/>
    </source>
</evidence>
<dbReference type="InterPro" id="IPR015943">
    <property type="entry name" value="WD40/YVTN_repeat-like_dom_sf"/>
</dbReference>
<dbReference type="PRINTS" id="PR00320">
    <property type="entry name" value="GPROTEINBRPT"/>
</dbReference>
<feature type="compositionally biased region" description="Basic and acidic residues" evidence="4">
    <location>
        <begin position="193"/>
        <end position="203"/>
    </location>
</feature>
<dbReference type="PROSITE" id="PS50082">
    <property type="entry name" value="WD_REPEATS_2"/>
    <property type="match status" value="4"/>
</dbReference>
<feature type="repeat" description="WD" evidence="3">
    <location>
        <begin position="304"/>
        <end position="346"/>
    </location>
</feature>
<feature type="region of interest" description="Disordered" evidence="4">
    <location>
        <begin position="156"/>
        <end position="203"/>
    </location>
</feature>
<feature type="compositionally biased region" description="Acidic residues" evidence="4">
    <location>
        <begin position="163"/>
        <end position="172"/>
    </location>
</feature>
<dbReference type="SMART" id="SM00320">
    <property type="entry name" value="WD40"/>
    <property type="match status" value="6"/>
</dbReference>
<dbReference type="SUPFAM" id="SSF50978">
    <property type="entry name" value="WD40 repeat-like"/>
    <property type="match status" value="1"/>
</dbReference>
<evidence type="ECO:0008006" key="7">
    <source>
        <dbReference type="Google" id="ProtNLM"/>
    </source>
</evidence>
<comment type="caution">
    <text evidence="5">The sequence shown here is derived from an EMBL/GenBank/DDBJ whole genome shotgun (WGS) entry which is preliminary data.</text>
</comment>
<dbReference type="PANTHER" id="PTHR19855">
    <property type="entry name" value="WD40 REPEAT PROTEIN 12, 37"/>
    <property type="match status" value="1"/>
</dbReference>
<dbReference type="PANTHER" id="PTHR19855:SF11">
    <property type="entry name" value="RIBOSOME BIOGENESIS PROTEIN WDR12"/>
    <property type="match status" value="1"/>
</dbReference>
<feature type="repeat" description="WD" evidence="3">
    <location>
        <begin position="260"/>
        <end position="288"/>
    </location>
</feature>
<dbReference type="Pfam" id="PF00400">
    <property type="entry name" value="WD40"/>
    <property type="match status" value="4"/>
</dbReference>
<dbReference type="InterPro" id="IPR001680">
    <property type="entry name" value="WD40_rpt"/>
</dbReference>
<protein>
    <recommendedName>
        <fullName evidence="7">Ribosome biogenesis protein WDR12 homolog</fullName>
    </recommendedName>
</protein>
<reference evidence="5 6" key="1">
    <citation type="submission" date="2024-10" db="EMBL/GenBank/DDBJ databases">
        <title>Updated reference genomes for cyclostephanoid diatoms.</title>
        <authorList>
            <person name="Roberts W.R."/>
            <person name="Alverson A.J."/>
        </authorList>
    </citation>
    <scope>NUCLEOTIDE SEQUENCE [LARGE SCALE GENOMIC DNA]</scope>
    <source>
        <strain evidence="5 6">AJA276-08</strain>
    </source>
</reference>
<keyword evidence="6" id="KW-1185">Reference proteome</keyword>
<evidence type="ECO:0000313" key="5">
    <source>
        <dbReference type="EMBL" id="KAL3793466.1"/>
    </source>
</evidence>
<evidence type="ECO:0000256" key="3">
    <source>
        <dbReference type="PROSITE-ProRule" id="PRU00221"/>
    </source>
</evidence>
<dbReference type="Gene3D" id="2.130.10.10">
    <property type="entry name" value="YVTN repeat-like/Quinoprotein amine dehydrogenase"/>
    <property type="match status" value="3"/>
</dbReference>
<feature type="repeat" description="WD" evidence="3">
    <location>
        <begin position="211"/>
        <end position="253"/>
    </location>
</feature>
<dbReference type="PROSITE" id="PS00678">
    <property type="entry name" value="WD_REPEATS_1"/>
    <property type="match status" value="2"/>
</dbReference>
<dbReference type="PROSITE" id="PS50294">
    <property type="entry name" value="WD_REPEATS_REGION"/>
    <property type="match status" value="2"/>
</dbReference>
<dbReference type="Proteomes" id="UP001530315">
    <property type="component" value="Unassembled WGS sequence"/>
</dbReference>
<organism evidence="5 6">
    <name type="scientific">Stephanodiscus triporus</name>
    <dbReference type="NCBI Taxonomy" id="2934178"/>
    <lineage>
        <taxon>Eukaryota</taxon>
        <taxon>Sar</taxon>
        <taxon>Stramenopiles</taxon>
        <taxon>Ochrophyta</taxon>
        <taxon>Bacillariophyta</taxon>
        <taxon>Coscinodiscophyceae</taxon>
        <taxon>Thalassiosirophycidae</taxon>
        <taxon>Stephanodiscales</taxon>
        <taxon>Stephanodiscaceae</taxon>
        <taxon>Stephanodiscus</taxon>
    </lineage>
</organism>
<gene>
    <name evidence="5" type="ORF">ACHAW5_001641</name>
</gene>
<dbReference type="EMBL" id="JALLAZ020000511">
    <property type="protein sequence ID" value="KAL3793466.1"/>
    <property type="molecule type" value="Genomic_DNA"/>
</dbReference>
<dbReference type="InterPro" id="IPR020472">
    <property type="entry name" value="WD40_PAC1"/>
</dbReference>
<sequence>MDYHRGGGGVVVDDGTLFAGGADGVVRAFAPSSSDGGPRRACSASASAHAGAIQCLAASAASPVGGGGEDDGGGAMVATGSMDQTLVTHVLLRRRGAGDGEEEDGATATTTTTMGLHAVYSGGHANSVSSVAFSGDGRTMASGDWDGGLSLWSVPSASPSNLAEEDDVVDDDVNPKKKKKKKRRGGVDGAAAARDDGDGDGIREVKPLASVRAHSSNVSGLAWGHDSPTTLITGSWDHGLRVYDTNRMDCVLTLNGSRVVSALGRCSNSNVVATGSPDCTVRLWDMRTNGGGGGSNGGMDKSLRQSHKAWVSSVRWSPTDPFVLASTSHDGTLKVWDIRSYLPLHTVNAVNSKKSGEKALCLAFGDGVIFTGGSDCVVKQFSCNI</sequence>
<accession>A0ABD3Q0G7</accession>